<dbReference type="Gene3D" id="3.30.70.1070">
    <property type="entry name" value="Sporulation related repeat"/>
    <property type="match status" value="1"/>
</dbReference>
<reference evidence="4 6" key="2">
    <citation type="submission" date="2019-11" db="EMBL/GenBank/DDBJ databases">
        <title>Using colonization assays and comparative genomics to discover symbiosis behaviors and factors in Vibrio fischeri.</title>
        <authorList>
            <person name="Bongrand C."/>
            <person name="Moriano-Gutierrez S."/>
            <person name="Arevalo P."/>
            <person name="Mcfall-Ngai M."/>
            <person name="Visick K."/>
            <person name="Polz M.F."/>
            <person name="Ruby E.G."/>
        </authorList>
    </citation>
    <scope>NUCLEOTIDE SEQUENCE [LARGE SCALE GENOMIC DNA]</scope>
    <source>
        <strain evidence="6">emors.4.1</strain>
        <strain evidence="4">Emors.4.1</strain>
    </source>
</reference>
<evidence type="ECO:0000256" key="1">
    <source>
        <dbReference type="SAM" id="SignalP"/>
    </source>
</evidence>
<gene>
    <name evidence="3" type="ORF">AFI02nite_16070</name>
    <name evidence="4" type="ORF">GNP88_16210</name>
</gene>
<dbReference type="InterPro" id="IPR007730">
    <property type="entry name" value="SPOR-like_dom"/>
</dbReference>
<dbReference type="PROSITE" id="PS51724">
    <property type="entry name" value="SPOR"/>
    <property type="match status" value="1"/>
</dbReference>
<accession>A0A1E5ASZ4</accession>
<feature type="chain" id="PRO_5042684956" evidence="1">
    <location>
        <begin position="23"/>
        <end position="188"/>
    </location>
</feature>
<protein>
    <submittedName>
        <fullName evidence="4">SPOR domain-containing protein</fullName>
    </submittedName>
</protein>
<evidence type="ECO:0000313" key="5">
    <source>
        <dbReference type="Proteomes" id="UP000321787"/>
    </source>
</evidence>
<name>A0A1E5ASZ4_ALIFS</name>
<comment type="caution">
    <text evidence="3">The sequence shown here is derived from an EMBL/GenBank/DDBJ whole genome shotgun (WGS) entry which is preliminary data.</text>
</comment>
<feature type="domain" description="SPOR" evidence="2">
    <location>
        <begin position="94"/>
        <end position="172"/>
    </location>
</feature>
<keyword evidence="1" id="KW-0732">Signal</keyword>
<evidence type="ECO:0000313" key="3">
    <source>
        <dbReference type="EMBL" id="GEK13571.1"/>
    </source>
</evidence>
<dbReference type="RefSeq" id="WP_005422741.1">
    <property type="nucleotide sequence ID" value="NZ_BJTZ01000007.1"/>
</dbReference>
<evidence type="ECO:0000259" key="2">
    <source>
        <dbReference type="PROSITE" id="PS51724"/>
    </source>
</evidence>
<dbReference type="GO" id="GO:0042834">
    <property type="term" value="F:peptidoglycan binding"/>
    <property type="evidence" value="ECO:0007669"/>
    <property type="project" value="InterPro"/>
</dbReference>
<organism evidence="3 5">
    <name type="scientific">Aliivibrio fischeri</name>
    <name type="common">Vibrio fischeri</name>
    <dbReference type="NCBI Taxonomy" id="668"/>
    <lineage>
        <taxon>Bacteria</taxon>
        <taxon>Pseudomonadati</taxon>
        <taxon>Pseudomonadota</taxon>
        <taxon>Gammaproteobacteria</taxon>
        <taxon>Vibrionales</taxon>
        <taxon>Vibrionaceae</taxon>
        <taxon>Aliivibrio</taxon>
    </lineage>
</organism>
<dbReference type="SUPFAM" id="SSF110997">
    <property type="entry name" value="Sporulation related repeat"/>
    <property type="match status" value="1"/>
</dbReference>
<dbReference type="EMBL" id="WOBN01000025">
    <property type="protein sequence ID" value="MUK50695.1"/>
    <property type="molecule type" value="Genomic_DNA"/>
</dbReference>
<feature type="signal peptide" evidence="1">
    <location>
        <begin position="1"/>
        <end position="22"/>
    </location>
</feature>
<proteinExistence type="predicted"/>
<dbReference type="AlphaFoldDB" id="A0A1E5ASZ4"/>
<reference evidence="3 5" key="1">
    <citation type="submission" date="2019-07" db="EMBL/GenBank/DDBJ databases">
        <title>Whole genome shotgun sequence of Aliivibrio fischeri NBRC 101058.</title>
        <authorList>
            <person name="Hosoyama A."/>
            <person name="Uohara A."/>
            <person name="Ohji S."/>
            <person name="Ichikawa N."/>
        </authorList>
    </citation>
    <scope>NUCLEOTIDE SEQUENCE [LARGE SCALE GENOMIC DNA]</scope>
    <source>
        <strain evidence="3 5">NBRC 101058</strain>
    </source>
</reference>
<dbReference type="Pfam" id="PF05036">
    <property type="entry name" value="SPOR"/>
    <property type="match status" value="1"/>
</dbReference>
<evidence type="ECO:0000313" key="4">
    <source>
        <dbReference type="EMBL" id="MUK50695.1"/>
    </source>
</evidence>
<dbReference type="Proteomes" id="UP000448038">
    <property type="component" value="Unassembled WGS sequence"/>
</dbReference>
<sequence>MKRIIPITLTALLAGCTSSSYTTNITTDSSEEVYQVSQPIEQEETTFEETEVVAVSEAEVEKPVVKLTPEEAASPEATDAAVKILPPTEKQQDMHNRYGYTLQILALSRKTDLSTYAAKLSGEQPVWMNRKTVNNMPWYTILYGDYATPAEARAAIKQLPADIQAYGPFVRSINSIKQSDNPELHKLN</sequence>
<dbReference type="Proteomes" id="UP000321787">
    <property type="component" value="Unassembled WGS sequence"/>
</dbReference>
<evidence type="ECO:0000313" key="6">
    <source>
        <dbReference type="Proteomes" id="UP000448038"/>
    </source>
</evidence>
<dbReference type="InterPro" id="IPR036680">
    <property type="entry name" value="SPOR-like_sf"/>
</dbReference>
<dbReference type="EMBL" id="BJTZ01000007">
    <property type="protein sequence ID" value="GEK13571.1"/>
    <property type="molecule type" value="Genomic_DNA"/>
</dbReference>
<dbReference type="PROSITE" id="PS51257">
    <property type="entry name" value="PROKAR_LIPOPROTEIN"/>
    <property type="match status" value="1"/>
</dbReference>